<dbReference type="GO" id="GO:0006109">
    <property type="term" value="P:regulation of carbohydrate metabolic process"/>
    <property type="evidence" value="ECO:0007669"/>
    <property type="project" value="InterPro"/>
</dbReference>
<dbReference type="InterPro" id="IPR027417">
    <property type="entry name" value="P-loop_NTPase"/>
</dbReference>
<proteinExistence type="predicted"/>
<dbReference type="Gene3D" id="3.40.50.300">
    <property type="entry name" value="P-loop containing nucleotide triphosphate hydrolases"/>
    <property type="match status" value="1"/>
</dbReference>
<dbReference type="EMBL" id="NQVN01000004">
    <property type="protein sequence ID" value="PIO99577.1"/>
    <property type="molecule type" value="Genomic_DNA"/>
</dbReference>
<organism evidence="2 3">
    <name type="scientific">Pleomorphomonas carboxyditropha</name>
    <dbReference type="NCBI Taxonomy" id="2023338"/>
    <lineage>
        <taxon>Bacteria</taxon>
        <taxon>Pseudomonadati</taxon>
        <taxon>Pseudomonadota</taxon>
        <taxon>Alphaproteobacteria</taxon>
        <taxon>Hyphomicrobiales</taxon>
        <taxon>Pleomorphomonadaceae</taxon>
        <taxon>Pleomorphomonas</taxon>
    </lineage>
</organism>
<dbReference type="GO" id="GO:0000155">
    <property type="term" value="F:phosphorelay sensor kinase activity"/>
    <property type="evidence" value="ECO:0007669"/>
    <property type="project" value="InterPro"/>
</dbReference>
<evidence type="ECO:0000313" key="3">
    <source>
        <dbReference type="Proteomes" id="UP000231070"/>
    </source>
</evidence>
<dbReference type="SUPFAM" id="SSF53795">
    <property type="entry name" value="PEP carboxykinase-like"/>
    <property type="match status" value="1"/>
</dbReference>
<dbReference type="InterPro" id="IPR011104">
    <property type="entry name" value="Hpr_kin/Pase_C"/>
</dbReference>
<dbReference type="RefSeq" id="WP_100080280.1">
    <property type="nucleotide sequence ID" value="NZ_NQVN01000004.1"/>
</dbReference>
<accession>A0A2G9WXZ7</accession>
<dbReference type="Proteomes" id="UP000231070">
    <property type="component" value="Unassembled WGS sequence"/>
</dbReference>
<protein>
    <recommendedName>
        <fullName evidence="1">HPr kinase/phosphorylase C-terminal domain-containing protein</fullName>
    </recommendedName>
</protein>
<dbReference type="OrthoDB" id="8326226at2"/>
<reference evidence="2 3" key="1">
    <citation type="submission" date="2017-08" db="EMBL/GenBank/DDBJ databases">
        <title>Pleomorphomonas carboxidotrophicus sp. nov., a new mesophilic hydrogenogenic carboxidotroph.</title>
        <authorList>
            <person name="Esquivel-Elizondo S."/>
            <person name="Krajmalnik-Brown R."/>
            <person name="Maldonado J."/>
        </authorList>
    </citation>
    <scope>NUCLEOTIDE SEQUENCE [LARGE SCALE GENOMIC DNA]</scope>
    <source>
        <strain evidence="2 3">SVCO-16</strain>
    </source>
</reference>
<gene>
    <name evidence="2" type="ORF">CJ014_09730</name>
</gene>
<evidence type="ECO:0000259" key="1">
    <source>
        <dbReference type="Pfam" id="PF07475"/>
    </source>
</evidence>
<feature type="domain" description="HPr kinase/phosphorylase C-terminal" evidence="1">
    <location>
        <begin position="5"/>
        <end position="133"/>
    </location>
</feature>
<dbReference type="Pfam" id="PF07475">
    <property type="entry name" value="Hpr_kinase_C"/>
    <property type="match status" value="1"/>
</dbReference>
<name>A0A2G9WXZ7_9HYPH</name>
<comment type="caution">
    <text evidence="2">The sequence shown here is derived from an EMBL/GenBank/DDBJ whole genome shotgun (WGS) entry which is preliminary data.</text>
</comment>
<keyword evidence="3" id="KW-1185">Reference proteome</keyword>
<dbReference type="CDD" id="cd01918">
    <property type="entry name" value="HprK_C"/>
    <property type="match status" value="1"/>
</dbReference>
<dbReference type="AlphaFoldDB" id="A0A2G9WXZ7"/>
<evidence type="ECO:0000313" key="2">
    <source>
        <dbReference type="EMBL" id="PIO99577.1"/>
    </source>
</evidence>
<sequence length="150" mass="15598">MTPPTVHATAVVVGEAGVLIRGASGSGKTSLAFALVDAARRSGLYAAFVADDRVALEAVHGRLIARCPEPLSGLAERRGRGIERVEHVPAAVIRLVADLVDAGAVARLPEATETEVEIDGVRLPRQAIPARQTVVSLPLLAAALAEMNKI</sequence>
<dbReference type="GO" id="GO:0005524">
    <property type="term" value="F:ATP binding"/>
    <property type="evidence" value="ECO:0007669"/>
    <property type="project" value="InterPro"/>
</dbReference>